<dbReference type="Pfam" id="PF22531">
    <property type="entry name" value="DUF7002"/>
    <property type="match status" value="1"/>
</dbReference>
<evidence type="ECO:0000313" key="1">
    <source>
        <dbReference type="EMBL" id="WEX80661.1"/>
    </source>
</evidence>
<dbReference type="RefSeq" id="WP_280731381.1">
    <property type="nucleotide sequence ID" value="NZ_CP120367.1"/>
</dbReference>
<reference evidence="1 2" key="1">
    <citation type="submission" date="2023-03" db="EMBL/GenBank/DDBJ databases">
        <authorList>
            <person name="Kaur S."/>
            <person name="Espinosa-Saiz D."/>
            <person name="Velazquez E."/>
            <person name="Menendez E."/>
            <person name="diCenzo G.C."/>
        </authorList>
    </citation>
    <scope>NUCLEOTIDE SEQUENCE [LARGE SCALE GENOMIC DNA]</scope>
    <source>
        <strain evidence="1 2">LMG 27395</strain>
    </source>
</reference>
<proteinExistence type="predicted"/>
<sequence length="231" mass="26266">MEIDLLLQTYPRLFHMAEDGAFPSIQERGLLSATALLDLYEINGARRLEIEAQRRPESVTISKNGLPNTVIRDNKPMTDSALEKCLQDGLSPEQWYRTLNGKTFFWLHKKRLWRLLKAKAYRDYPQTILTLDTASLVGAHQNNILLSPINSGSTIMNPQPRGQGTFLPIADYPFAERRKTRAVEDTLVELTVPYGVHDIMDHLISAHRIANGQLIELWRRPGADLDDGPHE</sequence>
<dbReference type="Proteomes" id="UP001235547">
    <property type="component" value="Chromosome 2"/>
</dbReference>
<evidence type="ECO:0000313" key="2">
    <source>
        <dbReference type="Proteomes" id="UP001235547"/>
    </source>
</evidence>
<dbReference type="EMBL" id="CP120370">
    <property type="protein sequence ID" value="WEX80661.1"/>
    <property type="molecule type" value="Genomic_DNA"/>
</dbReference>
<organism evidence="1 2">
    <name type="scientific">Sinorhizobium numidicum</name>
    <dbReference type="NCBI Taxonomy" id="680248"/>
    <lineage>
        <taxon>Bacteria</taxon>
        <taxon>Pseudomonadati</taxon>
        <taxon>Pseudomonadota</taxon>
        <taxon>Alphaproteobacteria</taxon>
        <taxon>Hyphomicrobiales</taxon>
        <taxon>Rhizobiaceae</taxon>
        <taxon>Sinorhizobium/Ensifer group</taxon>
        <taxon>Sinorhizobium</taxon>
    </lineage>
</organism>
<accession>A0ABY8CPS9</accession>
<name>A0ABY8CPS9_9HYPH</name>
<dbReference type="InterPro" id="IPR054271">
    <property type="entry name" value="DUF7002"/>
</dbReference>
<protein>
    <submittedName>
        <fullName evidence="1">Uncharacterized protein</fullName>
    </submittedName>
</protein>
<gene>
    <name evidence="1" type="ORF">PYH38_002135</name>
</gene>
<keyword evidence="2" id="KW-1185">Reference proteome</keyword>